<protein>
    <submittedName>
        <fullName evidence="3">Cell division protein ZapE</fullName>
    </submittedName>
</protein>
<dbReference type="GO" id="GO:0016887">
    <property type="term" value="F:ATP hydrolysis activity"/>
    <property type="evidence" value="ECO:0007669"/>
    <property type="project" value="InterPro"/>
</dbReference>
<dbReference type="Pfam" id="PF03969">
    <property type="entry name" value="AFG1_ATPase"/>
    <property type="match status" value="1"/>
</dbReference>
<dbReference type="InterPro" id="IPR005654">
    <property type="entry name" value="ATPase_AFG1-like"/>
</dbReference>
<reference evidence="3" key="1">
    <citation type="submission" date="2024-06" db="EMBL/GenBank/DDBJ databases">
        <title>Methylostella associata gen. nov., sp. nov., a novel Ancalomicrobiaceae-affiliated facultatively methylotrophic bacteria that feed on methanotrophs of the genus Methylococcus.</title>
        <authorList>
            <person name="Saltykova V."/>
            <person name="Danilova O.V."/>
            <person name="Oshkin I.Y."/>
            <person name="Belova S.E."/>
            <person name="Pimenov N.V."/>
            <person name="Dedysh S.N."/>
        </authorList>
    </citation>
    <scope>NUCLEOTIDE SEQUENCE</scope>
    <source>
        <strain evidence="3">S20</strain>
    </source>
</reference>
<dbReference type="GO" id="GO:0005524">
    <property type="term" value="F:ATP binding"/>
    <property type="evidence" value="ECO:0007669"/>
    <property type="project" value="UniProtKB-KW"/>
</dbReference>
<dbReference type="KEGG" id="mflg:ABS361_20230"/>
<dbReference type="RefSeq" id="WP_407049411.1">
    <property type="nucleotide sequence ID" value="NZ_CP158568.1"/>
</dbReference>
<dbReference type="PANTHER" id="PTHR12169:SF6">
    <property type="entry name" value="AFG1-LIKE ATPASE"/>
    <property type="match status" value="1"/>
</dbReference>
<dbReference type="NCBIfam" id="NF040713">
    <property type="entry name" value="ZapE"/>
    <property type="match status" value="1"/>
</dbReference>
<organism evidence="3">
    <name type="scientific">Methyloraptor flagellatus</name>
    <dbReference type="NCBI Taxonomy" id="3162530"/>
    <lineage>
        <taxon>Bacteria</taxon>
        <taxon>Pseudomonadati</taxon>
        <taxon>Pseudomonadota</taxon>
        <taxon>Alphaproteobacteria</taxon>
        <taxon>Hyphomicrobiales</taxon>
        <taxon>Ancalomicrobiaceae</taxon>
        <taxon>Methyloraptor</taxon>
    </lineage>
</organism>
<dbReference type="Gene3D" id="3.40.50.300">
    <property type="entry name" value="P-loop containing nucleotide triphosphate hydrolases"/>
    <property type="match status" value="1"/>
</dbReference>
<evidence type="ECO:0000256" key="1">
    <source>
        <dbReference type="ARBA" id="ARBA00022741"/>
    </source>
</evidence>
<dbReference type="PANTHER" id="PTHR12169">
    <property type="entry name" value="ATPASE N2B"/>
    <property type="match status" value="1"/>
</dbReference>
<accession>A0AAU7XB80</accession>
<keyword evidence="2" id="KW-0067">ATP-binding</keyword>
<evidence type="ECO:0000313" key="3">
    <source>
        <dbReference type="EMBL" id="XBY44319.1"/>
    </source>
</evidence>
<gene>
    <name evidence="3" type="primary">zapE</name>
    <name evidence="3" type="ORF">ABS361_20230</name>
</gene>
<dbReference type="GO" id="GO:0005737">
    <property type="term" value="C:cytoplasm"/>
    <property type="evidence" value="ECO:0007669"/>
    <property type="project" value="TreeGrafter"/>
</dbReference>
<proteinExistence type="predicted"/>
<dbReference type="InterPro" id="IPR027417">
    <property type="entry name" value="P-loop_NTPase"/>
</dbReference>
<dbReference type="AlphaFoldDB" id="A0AAU7XB80"/>
<dbReference type="EMBL" id="CP158568">
    <property type="protein sequence ID" value="XBY44319.1"/>
    <property type="molecule type" value="Genomic_DNA"/>
</dbReference>
<dbReference type="GO" id="GO:0051301">
    <property type="term" value="P:cell division"/>
    <property type="evidence" value="ECO:0007669"/>
    <property type="project" value="UniProtKB-KW"/>
</dbReference>
<evidence type="ECO:0000256" key="2">
    <source>
        <dbReference type="ARBA" id="ARBA00022840"/>
    </source>
</evidence>
<name>A0AAU7XB80_9HYPH</name>
<sequence>MSQAELPIRTVVERYDALVARGSIDRDPAQAALAARLDALNERLETADLAVKGSSLGWLFGRKTPKREPIRGLYIHGEVGRGKTMLMDLFFDLAHVKLKRRVHFHAFMADVQGRIHAARTAILEGRIKGDDPIAPVADAIAAETRLLCFDEFAVYDIADAMILGRLFTRLFEKGVVMVATSNVMPDRLYWDGLNRALFLPFIELLKTYVDVVRLSSATDYRLEKTDLDRSYLTPLGPDADMVLEEVWFRLTGHKRGARVVLPFRGRSIEVPQACGEAARFDFRDLCEKPLGAADYLEIAGHYGTIFVEHVPVMTAQNRNAAKRFINLIDALYDRHVRLVISAAAEPDRLWAGEDGVETFEFQRTASRLTEMRSVEYIAARKDAASTGG</sequence>
<keyword evidence="3" id="KW-0131">Cell cycle</keyword>
<dbReference type="SUPFAM" id="SSF52540">
    <property type="entry name" value="P-loop containing nucleoside triphosphate hydrolases"/>
    <property type="match status" value="1"/>
</dbReference>
<keyword evidence="1" id="KW-0547">Nucleotide-binding</keyword>
<keyword evidence="3" id="KW-0132">Cell division</keyword>